<feature type="compositionally biased region" description="Basic and acidic residues" evidence="1">
    <location>
        <begin position="58"/>
        <end position="68"/>
    </location>
</feature>
<evidence type="ECO:0000313" key="2">
    <source>
        <dbReference type="EMBL" id="ESL05047.1"/>
    </source>
</evidence>
<evidence type="ECO:0000256" key="1">
    <source>
        <dbReference type="SAM" id="MobiDB-lite"/>
    </source>
</evidence>
<organism evidence="2 3">
    <name type="scientific">Trypanosoma rangeli SC58</name>
    <dbReference type="NCBI Taxonomy" id="429131"/>
    <lineage>
        <taxon>Eukaryota</taxon>
        <taxon>Discoba</taxon>
        <taxon>Euglenozoa</taxon>
        <taxon>Kinetoplastea</taxon>
        <taxon>Metakinetoplastina</taxon>
        <taxon>Trypanosomatida</taxon>
        <taxon>Trypanosomatidae</taxon>
        <taxon>Trypanosoma</taxon>
        <taxon>Herpetosoma</taxon>
    </lineage>
</organism>
<name>A0A061IVK0_TRYRA</name>
<evidence type="ECO:0000313" key="3">
    <source>
        <dbReference type="Proteomes" id="UP000031737"/>
    </source>
</evidence>
<feature type="region of interest" description="Disordered" evidence="1">
    <location>
        <begin position="1"/>
        <end position="69"/>
    </location>
</feature>
<feature type="compositionally biased region" description="Basic residues" evidence="1">
    <location>
        <begin position="16"/>
        <end position="27"/>
    </location>
</feature>
<dbReference type="Proteomes" id="UP000031737">
    <property type="component" value="Unassembled WGS sequence"/>
</dbReference>
<proteinExistence type="predicted"/>
<keyword evidence="3" id="KW-1185">Reference proteome</keyword>
<dbReference type="EMBL" id="AUPL01007490">
    <property type="protein sequence ID" value="ESL05047.1"/>
    <property type="molecule type" value="Genomic_DNA"/>
</dbReference>
<sequence>MAAADAARHRCTHTEKARKRNKERKKKANDGGKKEGKTKKNVGGTEGAQRTRTHTLRQQHERWGEGREHRNKLSAQPLLLFLWLWLYFSPLITY</sequence>
<protein>
    <submittedName>
        <fullName evidence="2">Uncharacterized protein</fullName>
    </submittedName>
</protein>
<feature type="compositionally biased region" description="Basic and acidic residues" evidence="1">
    <location>
        <begin position="1"/>
        <end position="15"/>
    </location>
</feature>
<gene>
    <name evidence="2" type="ORF">TRSC58_07352</name>
</gene>
<dbReference type="AlphaFoldDB" id="A0A061IVK0"/>
<comment type="caution">
    <text evidence="2">The sequence shown here is derived from an EMBL/GenBank/DDBJ whole genome shotgun (WGS) entry which is preliminary data.</text>
</comment>
<reference evidence="2 3" key="1">
    <citation type="submission" date="2013-07" db="EMBL/GenBank/DDBJ databases">
        <authorList>
            <person name="Stoco P.H."/>
            <person name="Wagner G."/>
            <person name="Gerber A."/>
            <person name="Zaha A."/>
            <person name="Thompson C."/>
            <person name="Bartholomeu D.C."/>
            <person name="Luckemeyer D.D."/>
            <person name="Bahia D."/>
            <person name="Loreto E."/>
            <person name="Prestes E.B."/>
            <person name="Lima F.M."/>
            <person name="Rodrigues-Luiz G."/>
            <person name="Vallejo G.A."/>
            <person name="Filho J.F."/>
            <person name="Monteiro K.M."/>
            <person name="Tyler K.M."/>
            <person name="de Almeida L.G."/>
            <person name="Ortiz M.F."/>
            <person name="Siervo M.A."/>
            <person name="de Moraes M.H."/>
            <person name="Cunha O.L."/>
            <person name="Mendonca-Neto R."/>
            <person name="Silva R."/>
            <person name="Teixeira S.M."/>
            <person name="Murta S.M."/>
            <person name="Sincero T.C."/>
            <person name="Mendes T.A."/>
            <person name="Urmenyi T.P."/>
            <person name="Silva V.G."/>
            <person name="da Rocha W.D."/>
            <person name="Andersson B."/>
            <person name="Romanha A.J."/>
            <person name="Steindel M."/>
            <person name="de Vasconcelos A.T."/>
            <person name="Grisard E.C."/>
        </authorList>
    </citation>
    <scope>NUCLEOTIDE SEQUENCE [LARGE SCALE GENOMIC DNA]</scope>
    <source>
        <strain evidence="2 3">SC58</strain>
    </source>
</reference>
<dbReference type="VEuPathDB" id="TriTrypDB:TRSC58_07352"/>
<accession>A0A061IVK0</accession>